<dbReference type="Proteomes" id="UP000663836">
    <property type="component" value="Unassembled WGS sequence"/>
</dbReference>
<evidence type="ECO:0000313" key="1">
    <source>
        <dbReference type="EMBL" id="CAF0917474.1"/>
    </source>
</evidence>
<comment type="caution">
    <text evidence="2">The sequence shown here is derived from an EMBL/GenBank/DDBJ whole genome shotgun (WGS) entry which is preliminary data.</text>
</comment>
<dbReference type="EMBL" id="CAJOBD010002387">
    <property type="protein sequence ID" value="CAF3878171.1"/>
    <property type="molecule type" value="Genomic_DNA"/>
</dbReference>
<name>A0A819G6N8_9BILA</name>
<evidence type="ECO:0000313" key="2">
    <source>
        <dbReference type="EMBL" id="CAF3878171.1"/>
    </source>
</evidence>
<organism evidence="2 3">
    <name type="scientific">Rotaria sordida</name>
    <dbReference type="NCBI Taxonomy" id="392033"/>
    <lineage>
        <taxon>Eukaryota</taxon>
        <taxon>Metazoa</taxon>
        <taxon>Spiralia</taxon>
        <taxon>Gnathifera</taxon>
        <taxon>Rotifera</taxon>
        <taxon>Eurotatoria</taxon>
        <taxon>Bdelloidea</taxon>
        <taxon>Philodinida</taxon>
        <taxon>Philodinidae</taxon>
        <taxon>Rotaria</taxon>
    </lineage>
</organism>
<protein>
    <submittedName>
        <fullName evidence="2">Uncharacterized protein</fullName>
    </submittedName>
</protein>
<accession>A0A819G6N8</accession>
<dbReference type="AlphaFoldDB" id="A0A819G6N8"/>
<evidence type="ECO:0000313" key="3">
    <source>
        <dbReference type="Proteomes" id="UP000663836"/>
    </source>
</evidence>
<reference evidence="2" key="1">
    <citation type="submission" date="2021-02" db="EMBL/GenBank/DDBJ databases">
        <authorList>
            <person name="Nowell W R."/>
        </authorList>
    </citation>
    <scope>NUCLEOTIDE SEQUENCE</scope>
</reference>
<sequence length="174" mass="19915">MQLNRINTQMNISRQKDDYIEMELIEWKSKLETLKESLTILPPSIKVRENRSISLVLMIDVDAYFRTIKDEVTETFDITRGDIQITENGLVATHGNSNTHATVRGTCKYLSGKHQVWINIEKLTTKWMFFAIISSKEGMQEKVHDSTSIHGWNGHCQIGAAGETVKSTSYDDYD</sequence>
<dbReference type="EMBL" id="CAJNOT010000261">
    <property type="protein sequence ID" value="CAF0917474.1"/>
    <property type="molecule type" value="Genomic_DNA"/>
</dbReference>
<gene>
    <name evidence="2" type="ORF">JBS370_LOCUS19693</name>
    <name evidence="1" type="ORF">ZHD862_LOCUS8208</name>
</gene>
<proteinExistence type="predicted"/>
<dbReference type="Proteomes" id="UP000663864">
    <property type="component" value="Unassembled WGS sequence"/>
</dbReference>